<evidence type="ECO:0000313" key="1">
    <source>
        <dbReference type="EMBL" id="KAJ4708731.1"/>
    </source>
</evidence>
<dbReference type="EMBL" id="CM051403">
    <property type="protein sequence ID" value="KAJ4708731.1"/>
    <property type="molecule type" value="Genomic_DNA"/>
</dbReference>
<protein>
    <submittedName>
        <fullName evidence="1">Haloacid dehalogenase-like hydrolase (HAD) superfamily protein</fullName>
    </submittedName>
</protein>
<name>A0ACC1XBR6_MELAZ</name>
<proteinExistence type="predicted"/>
<dbReference type="Proteomes" id="UP001164539">
    <property type="component" value="Chromosome 10"/>
</dbReference>
<organism evidence="1 2">
    <name type="scientific">Melia azedarach</name>
    <name type="common">Chinaberry tree</name>
    <dbReference type="NCBI Taxonomy" id="155640"/>
    <lineage>
        <taxon>Eukaryota</taxon>
        <taxon>Viridiplantae</taxon>
        <taxon>Streptophyta</taxon>
        <taxon>Embryophyta</taxon>
        <taxon>Tracheophyta</taxon>
        <taxon>Spermatophyta</taxon>
        <taxon>Magnoliopsida</taxon>
        <taxon>eudicotyledons</taxon>
        <taxon>Gunneridae</taxon>
        <taxon>Pentapetalae</taxon>
        <taxon>rosids</taxon>
        <taxon>malvids</taxon>
        <taxon>Sapindales</taxon>
        <taxon>Meliaceae</taxon>
        <taxon>Melia</taxon>
    </lineage>
</organism>
<gene>
    <name evidence="1" type="ORF">OWV82_018628</name>
</gene>
<reference evidence="1 2" key="1">
    <citation type="journal article" date="2023" name="Science">
        <title>Complex scaffold remodeling in plant triterpene biosynthesis.</title>
        <authorList>
            <person name="De La Pena R."/>
            <person name="Hodgson H."/>
            <person name="Liu J.C."/>
            <person name="Stephenson M.J."/>
            <person name="Martin A.C."/>
            <person name="Owen C."/>
            <person name="Harkess A."/>
            <person name="Leebens-Mack J."/>
            <person name="Jimenez L.E."/>
            <person name="Osbourn A."/>
            <person name="Sattely E.S."/>
        </authorList>
    </citation>
    <scope>NUCLEOTIDE SEQUENCE [LARGE SCALE GENOMIC DNA]</scope>
    <source>
        <strain evidence="2">cv. JPN11</strain>
        <tissue evidence="1">Leaf</tissue>
    </source>
</reference>
<accession>A0ACC1XBR6</accession>
<keyword evidence="2" id="KW-1185">Reference proteome</keyword>
<evidence type="ECO:0000313" key="2">
    <source>
        <dbReference type="Proteomes" id="UP001164539"/>
    </source>
</evidence>
<sequence length="339" mass="38899">MLKKQNQLRSILDQICYHTNRSLMSCSIRSSDPFSFSNGLQSRFPESSSRKFFSFHTNGSCSSNYSFLRIRGEINGGFVLRGSCDSNQPKAGAFAPQRLRHLEFKDDLTDARLLNGRGSSERGNPLGFFDNPLPEKFVVAVDVDEVLGNFVSALNRFIADRYSSNHSVSEYYVYEFFKIWKCSRNEADIRVHEFFRTPYFKTGINPLPGAQKALHKLSKFCNLSVVTSRQNVIKDHTIEWIEKHFPGLFQEIHFGNHFALDGESRPKSEICRSLGAKVLIDDNPRYAIECAEVGIRVLLFDYENSYPWCKTDSVNQHPLVTKVHNWEEVEQQLVSWVVS</sequence>
<comment type="caution">
    <text evidence="1">The sequence shown here is derived from an EMBL/GenBank/DDBJ whole genome shotgun (WGS) entry which is preliminary data.</text>
</comment>